<sequence>MAIRIFAILFSIFSLATFAHAQEGTLERSDWRKFFSEFQA</sequence>
<name>A0A558B5K2_9GAMM</name>
<proteinExistence type="predicted"/>
<evidence type="ECO:0000313" key="2">
    <source>
        <dbReference type="EMBL" id="TVT31797.1"/>
    </source>
</evidence>
<accession>A0A558B5K2</accession>
<feature type="signal peptide" evidence="1">
    <location>
        <begin position="1"/>
        <end position="21"/>
    </location>
</feature>
<evidence type="ECO:0000313" key="3">
    <source>
        <dbReference type="Proteomes" id="UP000319142"/>
    </source>
</evidence>
<organism evidence="2 3">
    <name type="scientific">Marinobacter vinifirmus</name>
    <dbReference type="NCBI Taxonomy" id="355591"/>
    <lineage>
        <taxon>Bacteria</taxon>
        <taxon>Pseudomonadati</taxon>
        <taxon>Pseudomonadota</taxon>
        <taxon>Gammaproteobacteria</taxon>
        <taxon>Pseudomonadales</taxon>
        <taxon>Marinobacteraceae</taxon>
        <taxon>Marinobacter</taxon>
    </lineage>
</organism>
<comment type="caution">
    <text evidence="2">The sequence shown here is derived from an EMBL/GenBank/DDBJ whole genome shotgun (WGS) entry which is preliminary data.</text>
</comment>
<feature type="chain" id="PRO_5021854871" evidence="1">
    <location>
        <begin position="22"/>
        <end position="40"/>
    </location>
</feature>
<protein>
    <submittedName>
        <fullName evidence="2">OXA-2 family class D beta-lactamase</fullName>
    </submittedName>
</protein>
<feature type="non-terminal residue" evidence="2">
    <location>
        <position position="40"/>
    </location>
</feature>
<dbReference type="AlphaFoldDB" id="A0A558B5K2"/>
<dbReference type="Proteomes" id="UP000319142">
    <property type="component" value="Unassembled WGS sequence"/>
</dbReference>
<dbReference type="EMBL" id="VMRX01000037">
    <property type="protein sequence ID" value="TVT31797.1"/>
    <property type="molecule type" value="Genomic_DNA"/>
</dbReference>
<evidence type="ECO:0000256" key="1">
    <source>
        <dbReference type="SAM" id="SignalP"/>
    </source>
</evidence>
<reference evidence="2 3" key="1">
    <citation type="submission" date="2019-07" db="EMBL/GenBank/DDBJ databases">
        <title>The pathways for chlorine oxyanion respiration interact through the shared metabolite chlorate.</title>
        <authorList>
            <person name="Barnum T.P."/>
            <person name="Cheng Y."/>
            <person name="Hill K.A."/>
            <person name="Lucas L.N."/>
            <person name="Carlson H.K."/>
            <person name="Coates J.D."/>
        </authorList>
    </citation>
    <scope>NUCLEOTIDE SEQUENCE [LARGE SCALE GENOMIC DNA]</scope>
    <source>
        <strain evidence="2">UCB</strain>
    </source>
</reference>
<gene>
    <name evidence="2" type="ORF">FHK81_13640</name>
</gene>
<keyword evidence="1" id="KW-0732">Signal</keyword>